<gene>
    <name evidence="1" type="ORF">I551_8931</name>
</gene>
<proteinExistence type="predicted"/>
<evidence type="ECO:0000313" key="1">
    <source>
        <dbReference type="EMBL" id="EUA93810.1"/>
    </source>
</evidence>
<protein>
    <submittedName>
        <fullName evidence="1">Uncharacterized protein</fullName>
    </submittedName>
</protein>
<comment type="caution">
    <text evidence="1">The sequence shown here is derived from an EMBL/GenBank/DDBJ whole genome shotgun (WGS) entry which is preliminary data.</text>
</comment>
<dbReference type="Proteomes" id="UP000020681">
    <property type="component" value="Unassembled WGS sequence"/>
</dbReference>
<accession>A0ABN0R9P4</accession>
<name>A0ABN0R9P4_MYCUL</name>
<keyword evidence="2" id="KW-1185">Reference proteome</keyword>
<dbReference type="EMBL" id="JAOL01000040">
    <property type="protein sequence ID" value="EUA93810.1"/>
    <property type="molecule type" value="Genomic_DNA"/>
</dbReference>
<evidence type="ECO:0000313" key="2">
    <source>
        <dbReference type="Proteomes" id="UP000020681"/>
    </source>
</evidence>
<organism evidence="1 2">
    <name type="scientific">Mycobacterium ulcerans str. Harvey</name>
    <dbReference type="NCBI Taxonomy" id="1299332"/>
    <lineage>
        <taxon>Bacteria</taxon>
        <taxon>Bacillati</taxon>
        <taxon>Actinomycetota</taxon>
        <taxon>Actinomycetes</taxon>
        <taxon>Mycobacteriales</taxon>
        <taxon>Mycobacteriaceae</taxon>
        <taxon>Mycobacterium</taxon>
        <taxon>Mycobacterium ulcerans group</taxon>
    </lineage>
</organism>
<reference evidence="1 2" key="1">
    <citation type="submission" date="2014-01" db="EMBL/GenBank/DDBJ databases">
        <authorList>
            <person name="Dobos K."/>
            <person name="Lenaerts A."/>
            <person name="Ordway D."/>
            <person name="DeGroote M.A."/>
            <person name="Parker T."/>
            <person name="Sizemore C."/>
            <person name="Tallon L.J."/>
            <person name="Sadzewicz L.K."/>
            <person name="Sengamalay N."/>
            <person name="Fraser C.M."/>
            <person name="Hine E."/>
            <person name="Shefchek K.A."/>
            <person name="Das S.P."/>
            <person name="Tettelin H."/>
        </authorList>
    </citation>
    <scope>NUCLEOTIDE SEQUENCE [LARGE SCALE GENOMIC DNA]</scope>
    <source>
        <strain evidence="1 2">Harvey</strain>
    </source>
</reference>
<sequence>MGAGLAIADDCSNGVRIARKSLQQRRPTWNVAAEAGDLDGQKTVVVCAHHDAATAESSLSGLSTLLCRAVPGDRRAHHTSSEIWCLSSWRRSSPVSVLARLPETMIALAQP</sequence>